<organism evidence="10">
    <name type="scientific">Cyprideis torosa</name>
    <dbReference type="NCBI Taxonomy" id="163714"/>
    <lineage>
        <taxon>Eukaryota</taxon>
        <taxon>Metazoa</taxon>
        <taxon>Ecdysozoa</taxon>
        <taxon>Arthropoda</taxon>
        <taxon>Crustacea</taxon>
        <taxon>Oligostraca</taxon>
        <taxon>Ostracoda</taxon>
        <taxon>Podocopa</taxon>
        <taxon>Podocopida</taxon>
        <taxon>Cytherocopina</taxon>
        <taxon>Cytheroidea</taxon>
        <taxon>Cytherideidae</taxon>
        <taxon>Cyprideis</taxon>
    </lineage>
</organism>
<dbReference type="EC" id="2.7.1.130" evidence="2"/>
<evidence type="ECO:0000256" key="1">
    <source>
        <dbReference type="ARBA" id="ARBA00004870"/>
    </source>
</evidence>
<evidence type="ECO:0000256" key="5">
    <source>
        <dbReference type="ARBA" id="ARBA00022679"/>
    </source>
</evidence>
<evidence type="ECO:0000256" key="7">
    <source>
        <dbReference type="ARBA" id="ARBA00022777"/>
    </source>
</evidence>
<evidence type="ECO:0000256" key="3">
    <source>
        <dbReference type="ARBA" id="ARBA00022516"/>
    </source>
</evidence>
<dbReference type="EMBL" id="OB725618">
    <property type="protein sequence ID" value="CAD7239418.1"/>
    <property type="molecule type" value="Genomic_DNA"/>
</dbReference>
<keyword evidence="9" id="KW-0443">Lipid metabolism</keyword>
<keyword evidence="7" id="KW-0418">Kinase</keyword>
<dbReference type="SUPFAM" id="SSF52540">
    <property type="entry name" value="P-loop containing nucleoside triphosphate hydrolases"/>
    <property type="match status" value="1"/>
</dbReference>
<keyword evidence="4" id="KW-0441">Lipid A biosynthesis</keyword>
<dbReference type="InterPro" id="IPR003758">
    <property type="entry name" value="LpxK"/>
</dbReference>
<dbReference type="OrthoDB" id="10266567at2759"/>
<evidence type="ECO:0000256" key="4">
    <source>
        <dbReference type="ARBA" id="ARBA00022556"/>
    </source>
</evidence>
<dbReference type="GO" id="GO:0009245">
    <property type="term" value="P:lipid A biosynthetic process"/>
    <property type="evidence" value="ECO:0007669"/>
    <property type="project" value="UniProtKB-KW"/>
</dbReference>
<dbReference type="PANTHER" id="PTHR42724">
    <property type="entry name" value="TETRAACYLDISACCHARIDE 4'-KINASE"/>
    <property type="match status" value="1"/>
</dbReference>
<keyword evidence="5" id="KW-0808">Transferase</keyword>
<comment type="pathway">
    <text evidence="1">Glycolipid biosynthesis; lipid IV(A) biosynthesis; lipid IV(A) from (3R)-3-hydroxytetradecanoyl-[acyl-carrier-protein] and UDP-N-acetyl-alpha-D-glucosamine: step 6/6.</text>
</comment>
<keyword evidence="8" id="KW-0067">ATP-binding</keyword>
<evidence type="ECO:0000256" key="6">
    <source>
        <dbReference type="ARBA" id="ARBA00022741"/>
    </source>
</evidence>
<dbReference type="PANTHER" id="PTHR42724:SF1">
    <property type="entry name" value="TETRAACYLDISACCHARIDE 4'-KINASE, MITOCHONDRIAL-RELATED"/>
    <property type="match status" value="1"/>
</dbReference>
<dbReference type="GO" id="GO:0009029">
    <property type="term" value="F:lipid-A 4'-kinase activity"/>
    <property type="evidence" value="ECO:0007669"/>
    <property type="project" value="UniProtKB-EC"/>
</dbReference>
<evidence type="ECO:0000256" key="9">
    <source>
        <dbReference type="ARBA" id="ARBA00023098"/>
    </source>
</evidence>
<keyword evidence="3" id="KW-0444">Lipid biosynthesis</keyword>
<feature type="non-terminal residue" evidence="10">
    <location>
        <position position="182"/>
    </location>
</feature>
<evidence type="ECO:0000313" key="10">
    <source>
        <dbReference type="EMBL" id="CAD7239418.1"/>
    </source>
</evidence>
<dbReference type="InterPro" id="IPR027417">
    <property type="entry name" value="P-loop_NTPase"/>
</dbReference>
<dbReference type="GO" id="GO:0005524">
    <property type="term" value="F:ATP binding"/>
    <property type="evidence" value="ECO:0007669"/>
    <property type="project" value="UniProtKB-KW"/>
</dbReference>
<dbReference type="GO" id="GO:0005886">
    <property type="term" value="C:plasma membrane"/>
    <property type="evidence" value="ECO:0007669"/>
    <property type="project" value="TreeGrafter"/>
</dbReference>
<dbReference type="AlphaFoldDB" id="A0A7R8X260"/>
<accession>A0A7R8X260</accession>
<dbReference type="Pfam" id="PF02606">
    <property type="entry name" value="LpxK"/>
    <property type="match status" value="1"/>
</dbReference>
<protein>
    <recommendedName>
        <fullName evidence="2">tetraacyldisaccharide 4'-kinase</fullName>
        <ecNumber evidence="2">2.7.1.130</ecNumber>
    </recommendedName>
</protein>
<sequence>MSRLERSWQSRSALACLLWPVSLLYAIVLRVRGLLYTWGVFRVEASSLPVVVVGNLTVGGTGKTPLCAELVKRFQAAGWKPAIVSRGYGGQRWQQAHLLAPNDSSAMVGDEPLMLFRQCRVPVCVCIHRALAVEYLATHTDVDIVFSDDGLQHLRLSRAANMVVIDGARGLGNRWLLPAGPL</sequence>
<reference evidence="10" key="1">
    <citation type="submission" date="2020-11" db="EMBL/GenBank/DDBJ databases">
        <authorList>
            <person name="Tran Van P."/>
        </authorList>
    </citation>
    <scope>NUCLEOTIDE SEQUENCE</scope>
</reference>
<evidence type="ECO:0000256" key="2">
    <source>
        <dbReference type="ARBA" id="ARBA00012071"/>
    </source>
</evidence>
<evidence type="ECO:0000256" key="8">
    <source>
        <dbReference type="ARBA" id="ARBA00022840"/>
    </source>
</evidence>
<keyword evidence="6" id="KW-0547">Nucleotide-binding</keyword>
<proteinExistence type="predicted"/>
<dbReference type="NCBIfam" id="TIGR00682">
    <property type="entry name" value="lpxK"/>
    <property type="match status" value="1"/>
</dbReference>
<gene>
    <name evidence="10" type="ORF">CTOB1V02_LOCUS17233</name>
</gene>
<dbReference type="UniPathway" id="UPA00359">
    <property type="reaction ID" value="UER00482"/>
</dbReference>
<name>A0A7R8X260_9CRUS</name>